<keyword evidence="1" id="KW-0472">Membrane</keyword>
<feature type="transmembrane region" description="Helical" evidence="1">
    <location>
        <begin position="6"/>
        <end position="23"/>
    </location>
</feature>
<gene>
    <name evidence="2" type="ORF">BANRA_02817</name>
</gene>
<evidence type="ECO:0000256" key="1">
    <source>
        <dbReference type="SAM" id="Phobius"/>
    </source>
</evidence>
<protein>
    <submittedName>
        <fullName evidence="2">Uncharacterized protein</fullName>
    </submittedName>
</protein>
<evidence type="ECO:0000313" key="2">
    <source>
        <dbReference type="EMBL" id="VCY84143.1"/>
    </source>
</evidence>
<keyword evidence="1" id="KW-0812">Transmembrane</keyword>
<evidence type="ECO:0000313" key="3">
    <source>
        <dbReference type="Proteomes" id="UP000281521"/>
    </source>
</evidence>
<dbReference type="EMBL" id="UWXJ01000001">
    <property type="protein sequence ID" value="VCY84143.1"/>
    <property type="molecule type" value="Genomic_DNA"/>
</dbReference>
<reference evidence="2 3" key="1">
    <citation type="submission" date="2018-10" db="EMBL/GenBank/DDBJ databases">
        <authorList>
            <person name="Noll B N."/>
        </authorList>
    </citation>
    <scope>NUCLEOTIDE SEQUENCE [LARGE SCALE GENOMIC DNA]</scope>
    <source>
        <strain evidence="2">Ecoli022</strain>
    </source>
</reference>
<dbReference type="Proteomes" id="UP000281521">
    <property type="component" value="Unassembled WGS sequence"/>
</dbReference>
<organism evidence="2 3">
    <name type="scientific">Escherichia coli</name>
    <dbReference type="NCBI Taxonomy" id="562"/>
    <lineage>
        <taxon>Bacteria</taxon>
        <taxon>Pseudomonadati</taxon>
        <taxon>Pseudomonadota</taxon>
        <taxon>Gammaproteobacteria</taxon>
        <taxon>Enterobacterales</taxon>
        <taxon>Enterobacteriaceae</taxon>
        <taxon>Escherichia</taxon>
    </lineage>
</organism>
<proteinExistence type="predicted"/>
<name>A0A3P5DT54_ECOLX</name>
<keyword evidence="1" id="KW-1133">Transmembrane helix</keyword>
<sequence>MKYAGVVIFVVFIYGALSNYIAVNGGQNI</sequence>
<dbReference type="AlphaFoldDB" id="A0A3P5DT54"/>
<accession>A0A3P5DT54</accession>